<accession>A0A8X6XM41</accession>
<evidence type="ECO:0000313" key="3">
    <source>
        <dbReference type="Proteomes" id="UP000886998"/>
    </source>
</evidence>
<evidence type="ECO:0000313" key="2">
    <source>
        <dbReference type="EMBL" id="GFY55764.1"/>
    </source>
</evidence>
<dbReference type="AlphaFoldDB" id="A0A8X6XM41"/>
<organism evidence="2 3">
    <name type="scientific">Trichonephila inaurata madagascariensis</name>
    <dbReference type="NCBI Taxonomy" id="2747483"/>
    <lineage>
        <taxon>Eukaryota</taxon>
        <taxon>Metazoa</taxon>
        <taxon>Ecdysozoa</taxon>
        <taxon>Arthropoda</taxon>
        <taxon>Chelicerata</taxon>
        <taxon>Arachnida</taxon>
        <taxon>Araneae</taxon>
        <taxon>Araneomorphae</taxon>
        <taxon>Entelegynae</taxon>
        <taxon>Araneoidea</taxon>
        <taxon>Nephilidae</taxon>
        <taxon>Trichonephila</taxon>
        <taxon>Trichonephila inaurata</taxon>
    </lineage>
</organism>
<gene>
    <name evidence="2" type="ORF">TNIN_330911</name>
</gene>
<evidence type="ECO:0000256" key="1">
    <source>
        <dbReference type="SAM" id="MobiDB-lite"/>
    </source>
</evidence>
<dbReference type="EMBL" id="BMAV01010559">
    <property type="protein sequence ID" value="GFY55764.1"/>
    <property type="molecule type" value="Genomic_DNA"/>
</dbReference>
<feature type="region of interest" description="Disordered" evidence="1">
    <location>
        <begin position="46"/>
        <end position="82"/>
    </location>
</feature>
<comment type="caution">
    <text evidence="2">The sequence shown here is derived from an EMBL/GenBank/DDBJ whole genome shotgun (WGS) entry which is preliminary data.</text>
</comment>
<sequence length="82" mass="9247">MGDPVNTGVSRKRKNGIKELVSSYSKTWRSKTSLVSVLYSMLQLASKATDTSQSREKLKVQKRKREDDEEEKVGMATHSSDL</sequence>
<dbReference type="Proteomes" id="UP000886998">
    <property type="component" value="Unassembled WGS sequence"/>
</dbReference>
<name>A0A8X6XM41_9ARAC</name>
<reference evidence="2" key="1">
    <citation type="submission" date="2020-08" db="EMBL/GenBank/DDBJ databases">
        <title>Multicomponent nature underlies the extraordinary mechanical properties of spider dragline silk.</title>
        <authorList>
            <person name="Kono N."/>
            <person name="Nakamura H."/>
            <person name="Mori M."/>
            <person name="Yoshida Y."/>
            <person name="Ohtoshi R."/>
            <person name="Malay A.D."/>
            <person name="Moran D.A.P."/>
            <person name="Tomita M."/>
            <person name="Numata K."/>
            <person name="Arakawa K."/>
        </authorList>
    </citation>
    <scope>NUCLEOTIDE SEQUENCE</scope>
</reference>
<keyword evidence="3" id="KW-1185">Reference proteome</keyword>
<proteinExistence type="predicted"/>
<protein>
    <submittedName>
        <fullName evidence="2">Uncharacterized protein</fullName>
    </submittedName>
</protein>